<dbReference type="Proteomes" id="UP000198662">
    <property type="component" value="Unassembled WGS sequence"/>
</dbReference>
<reference evidence="2" key="1">
    <citation type="submission" date="2016-10" db="EMBL/GenBank/DDBJ databases">
        <authorList>
            <person name="Varghese N."/>
            <person name="Submissions S."/>
        </authorList>
    </citation>
    <scope>NUCLEOTIDE SEQUENCE [LARGE SCALE GENOMIC DNA]</scope>
    <source>
        <strain evidence="2">CGMCC 4.3147</strain>
    </source>
</reference>
<organism evidence="1 2">
    <name type="scientific">Glycomyces sambucus</name>
    <dbReference type="NCBI Taxonomy" id="380244"/>
    <lineage>
        <taxon>Bacteria</taxon>
        <taxon>Bacillati</taxon>
        <taxon>Actinomycetota</taxon>
        <taxon>Actinomycetes</taxon>
        <taxon>Glycomycetales</taxon>
        <taxon>Glycomycetaceae</taxon>
        <taxon>Glycomyces</taxon>
    </lineage>
</organism>
<dbReference type="STRING" id="380244.SAMN05216298_3158"/>
<name>A0A1G9IC27_9ACTN</name>
<sequence length="220" mass="24612">MLDIEAVLRRVPDNHVDPAAVAAHADGMRIGYLSSATARYLPLRPGAELRVPMRLFSLKRDRNYRGEAWVWLGSEPPQWSYSAANPPPLTPEEKRAAESAFRTNLVQQALVEGGSRAEQFRAGMVNGIHYLELVEPIKQLKRDGRLREALELCYQAIEGAEKAAGGLEPAPAYTEHAAIIHRKLGERELEIAVLKRWIDHTPADRREGSKIAERLAKLQP</sequence>
<evidence type="ECO:0008006" key="3">
    <source>
        <dbReference type="Google" id="ProtNLM"/>
    </source>
</evidence>
<dbReference type="AlphaFoldDB" id="A0A1G9IC27"/>
<dbReference type="EMBL" id="FNGF01000004">
    <property type="protein sequence ID" value="SDL22808.1"/>
    <property type="molecule type" value="Genomic_DNA"/>
</dbReference>
<evidence type="ECO:0000313" key="2">
    <source>
        <dbReference type="Proteomes" id="UP000198662"/>
    </source>
</evidence>
<accession>A0A1G9IC27</accession>
<evidence type="ECO:0000313" key="1">
    <source>
        <dbReference type="EMBL" id="SDL22808.1"/>
    </source>
</evidence>
<proteinExistence type="predicted"/>
<gene>
    <name evidence="1" type="ORF">SAMN05216298_3158</name>
</gene>
<keyword evidence="2" id="KW-1185">Reference proteome</keyword>
<protein>
    <recommendedName>
        <fullName evidence="3">HIRAN domain-containing protein</fullName>
    </recommendedName>
</protein>